<dbReference type="InterPro" id="IPR029058">
    <property type="entry name" value="AB_hydrolase_fold"/>
</dbReference>
<dbReference type="InterPro" id="IPR010497">
    <property type="entry name" value="Epoxide_hydro_N"/>
</dbReference>
<evidence type="ECO:0000256" key="1">
    <source>
        <dbReference type="ARBA" id="ARBA00010088"/>
    </source>
</evidence>
<feature type="domain" description="Epoxide hydrolase N-terminal" evidence="4">
    <location>
        <begin position="23"/>
        <end position="134"/>
    </location>
</feature>
<dbReference type="PRINTS" id="PR00412">
    <property type="entry name" value="EPOXHYDRLASE"/>
</dbReference>
<keyword evidence="2" id="KW-0378">Hydrolase</keyword>
<dbReference type="InterPro" id="IPR000639">
    <property type="entry name" value="Epox_hydrolase-like"/>
</dbReference>
<dbReference type="PANTHER" id="PTHR21661:SF39">
    <property type="entry name" value="HYDROLASE, PUTATIVE (AFU_ORTHOLOGUE AFUA_3G08960)-RELATED"/>
    <property type="match status" value="1"/>
</dbReference>
<dbReference type="InterPro" id="IPR016292">
    <property type="entry name" value="Epoxide_hydrolase"/>
</dbReference>
<protein>
    <submittedName>
        <fullName evidence="5">Alpha/beta-hydrolase</fullName>
    </submittedName>
</protein>
<dbReference type="PANTHER" id="PTHR21661">
    <property type="entry name" value="EPOXIDE HYDROLASE 1-RELATED"/>
    <property type="match status" value="1"/>
</dbReference>
<proteinExistence type="inferred from homology"/>
<keyword evidence="6" id="KW-1185">Reference proteome</keyword>
<dbReference type="GO" id="GO:0004301">
    <property type="term" value="F:epoxide hydrolase activity"/>
    <property type="evidence" value="ECO:0007669"/>
    <property type="project" value="TreeGrafter"/>
</dbReference>
<evidence type="ECO:0000313" key="5">
    <source>
        <dbReference type="EMBL" id="KAF2261363.1"/>
    </source>
</evidence>
<evidence type="ECO:0000256" key="2">
    <source>
        <dbReference type="ARBA" id="ARBA00022801"/>
    </source>
</evidence>
<dbReference type="OrthoDB" id="7130006at2759"/>
<sequence>MATTEQVAPFATVPSNVGHKLLQFKVHIDEQKLHDMNTLIRLSPIAKDTYENQTRERGFGVSRQWMLDAKSTWLDGFNWRDTEAHINSFPNYKTTITDDDGRTFSLHFLALFSERKDAVPISFFHGWPGSILEFLPMMDILREKYTPQDLPYHIIVPSLPGYGFSQQPPLDSNWRLKDTSRLMHKLLLSLGFDRYITQGGDIGSYVSRILAVTYPECAACHLNFCCMDAPTSVSDSALSPLEAKQLSRGKRFMENGHAYADLHATRPATIAYLLSASPVALLAWLAEKFLEWSDVDIPLPTILANTSLYWLTESFPSSIYTYREEEAPFHGLQQAYLEKPLGYSFFPYELLPVPRAWAARTGRLVWAREHSSGGHFAALERPDAFIGDVEDFMGVLAGESIDAQEGRSG</sequence>
<name>A0A9P4K5L9_9PLEO</name>
<dbReference type="PIRSF" id="PIRSF001112">
    <property type="entry name" value="Epoxide_hydrolase"/>
    <property type="match status" value="1"/>
</dbReference>
<dbReference type="EMBL" id="ML986659">
    <property type="protein sequence ID" value="KAF2261363.1"/>
    <property type="molecule type" value="Genomic_DNA"/>
</dbReference>
<evidence type="ECO:0000313" key="6">
    <source>
        <dbReference type="Proteomes" id="UP000800093"/>
    </source>
</evidence>
<dbReference type="SUPFAM" id="SSF53474">
    <property type="entry name" value="alpha/beta-Hydrolases"/>
    <property type="match status" value="1"/>
</dbReference>
<accession>A0A9P4K5L9</accession>
<evidence type="ECO:0000259" key="4">
    <source>
        <dbReference type="Pfam" id="PF06441"/>
    </source>
</evidence>
<comment type="similarity">
    <text evidence="1">Belongs to the peptidase S33 family.</text>
</comment>
<reference evidence="6" key="1">
    <citation type="journal article" date="2020" name="Stud. Mycol.">
        <title>101 Dothideomycetes genomes: A test case for predicting lifestyles and emergence of pathogens.</title>
        <authorList>
            <person name="Haridas S."/>
            <person name="Albert R."/>
            <person name="Binder M."/>
            <person name="Bloem J."/>
            <person name="LaButti K."/>
            <person name="Salamov A."/>
            <person name="Andreopoulos B."/>
            <person name="Baker S."/>
            <person name="Barry K."/>
            <person name="Bills G."/>
            <person name="Bluhm B."/>
            <person name="Cannon C."/>
            <person name="Castanera R."/>
            <person name="Culley D."/>
            <person name="Daum C."/>
            <person name="Ezra D."/>
            <person name="Gonzalez J."/>
            <person name="Henrissat B."/>
            <person name="Kuo A."/>
            <person name="Liang C."/>
            <person name="Lipzen A."/>
            <person name="Lutzoni F."/>
            <person name="Magnuson J."/>
            <person name="Mondo S."/>
            <person name="Nolan M."/>
            <person name="Ohm R."/>
            <person name="Pangilinan J."/>
            <person name="Park H.-J."/>
            <person name="Ramirez L."/>
            <person name="Alfaro M."/>
            <person name="Sun H."/>
            <person name="Tritt A."/>
            <person name="Yoshinaga Y."/>
            <person name="Zwiers L.-H."/>
            <person name="Turgeon B."/>
            <person name="Goodwin S."/>
            <person name="Spatafora J."/>
            <person name="Crous P."/>
            <person name="Grigoriev I."/>
        </authorList>
    </citation>
    <scope>NUCLEOTIDE SEQUENCE [LARGE SCALE GENOMIC DNA]</scope>
    <source>
        <strain evidence="6">CBS 304.66</strain>
    </source>
</reference>
<feature type="active site" description="Proton donor" evidence="3">
    <location>
        <position position="322"/>
    </location>
</feature>
<feature type="active site" description="Nucleophile" evidence="3">
    <location>
        <position position="201"/>
    </location>
</feature>
<organism evidence="5 6">
    <name type="scientific">Lojkania enalia</name>
    <dbReference type="NCBI Taxonomy" id="147567"/>
    <lineage>
        <taxon>Eukaryota</taxon>
        <taxon>Fungi</taxon>
        <taxon>Dikarya</taxon>
        <taxon>Ascomycota</taxon>
        <taxon>Pezizomycotina</taxon>
        <taxon>Dothideomycetes</taxon>
        <taxon>Pleosporomycetidae</taxon>
        <taxon>Pleosporales</taxon>
        <taxon>Pleosporales incertae sedis</taxon>
        <taxon>Lojkania</taxon>
    </lineage>
</organism>
<dbReference type="Proteomes" id="UP000800093">
    <property type="component" value="Unassembled WGS sequence"/>
</dbReference>
<dbReference type="AlphaFoldDB" id="A0A9P4K5L9"/>
<feature type="active site" description="Proton acceptor" evidence="3">
    <location>
        <position position="375"/>
    </location>
</feature>
<gene>
    <name evidence="5" type="ORF">CC78DRAFT_500256</name>
</gene>
<dbReference type="GO" id="GO:0097176">
    <property type="term" value="P:epoxide metabolic process"/>
    <property type="evidence" value="ECO:0007669"/>
    <property type="project" value="TreeGrafter"/>
</dbReference>
<comment type="caution">
    <text evidence="5">The sequence shown here is derived from an EMBL/GenBank/DDBJ whole genome shotgun (WGS) entry which is preliminary data.</text>
</comment>
<dbReference type="Pfam" id="PF06441">
    <property type="entry name" value="EHN"/>
    <property type="match status" value="1"/>
</dbReference>
<evidence type="ECO:0000256" key="3">
    <source>
        <dbReference type="PIRSR" id="PIRSR001112-1"/>
    </source>
</evidence>
<dbReference type="Gene3D" id="3.40.50.1820">
    <property type="entry name" value="alpha/beta hydrolase"/>
    <property type="match status" value="1"/>
</dbReference>